<dbReference type="AlphaFoldDB" id="A0A9P7EP99"/>
<keyword evidence="1" id="KW-0732">Signal</keyword>
<organism evidence="2 3">
    <name type="scientific">Suillus subaureus</name>
    <dbReference type="NCBI Taxonomy" id="48587"/>
    <lineage>
        <taxon>Eukaryota</taxon>
        <taxon>Fungi</taxon>
        <taxon>Dikarya</taxon>
        <taxon>Basidiomycota</taxon>
        <taxon>Agaricomycotina</taxon>
        <taxon>Agaricomycetes</taxon>
        <taxon>Agaricomycetidae</taxon>
        <taxon>Boletales</taxon>
        <taxon>Suillineae</taxon>
        <taxon>Suillaceae</taxon>
        <taxon>Suillus</taxon>
    </lineage>
</organism>
<dbReference type="RefSeq" id="XP_041200329.1">
    <property type="nucleotide sequence ID" value="XM_041334061.1"/>
</dbReference>
<evidence type="ECO:0008006" key="4">
    <source>
        <dbReference type="Google" id="ProtNLM"/>
    </source>
</evidence>
<reference evidence="2" key="1">
    <citation type="journal article" date="2020" name="New Phytol.">
        <title>Comparative genomics reveals dynamic genome evolution in host specialist ectomycorrhizal fungi.</title>
        <authorList>
            <person name="Lofgren L.A."/>
            <person name="Nguyen N.H."/>
            <person name="Vilgalys R."/>
            <person name="Ruytinx J."/>
            <person name="Liao H.L."/>
            <person name="Branco S."/>
            <person name="Kuo A."/>
            <person name="LaButti K."/>
            <person name="Lipzen A."/>
            <person name="Andreopoulos W."/>
            <person name="Pangilinan J."/>
            <person name="Riley R."/>
            <person name="Hundley H."/>
            <person name="Na H."/>
            <person name="Barry K."/>
            <person name="Grigoriev I.V."/>
            <person name="Stajich J.E."/>
            <person name="Kennedy P.G."/>
        </authorList>
    </citation>
    <scope>NUCLEOTIDE SEQUENCE</scope>
    <source>
        <strain evidence="2">MN1</strain>
    </source>
</reference>
<comment type="caution">
    <text evidence="2">The sequence shown here is derived from an EMBL/GenBank/DDBJ whole genome shotgun (WGS) entry which is preliminary data.</text>
</comment>
<evidence type="ECO:0000313" key="3">
    <source>
        <dbReference type="Proteomes" id="UP000807769"/>
    </source>
</evidence>
<gene>
    <name evidence="2" type="ORF">BJ212DRAFT_1312607</name>
</gene>
<name>A0A9P7EP99_9AGAM</name>
<evidence type="ECO:0000256" key="1">
    <source>
        <dbReference type="SAM" id="SignalP"/>
    </source>
</evidence>
<accession>A0A9P7EP99</accession>
<dbReference type="GeneID" id="64628078"/>
<dbReference type="Proteomes" id="UP000807769">
    <property type="component" value="Unassembled WGS sequence"/>
</dbReference>
<feature type="signal peptide" evidence="1">
    <location>
        <begin position="1"/>
        <end position="21"/>
    </location>
</feature>
<keyword evidence="3" id="KW-1185">Reference proteome</keyword>
<dbReference type="EMBL" id="JABBWG010000001">
    <property type="protein sequence ID" value="KAG1827482.1"/>
    <property type="molecule type" value="Genomic_DNA"/>
</dbReference>
<feature type="chain" id="PRO_5040127039" description="Secreted protein" evidence="1">
    <location>
        <begin position="22"/>
        <end position="125"/>
    </location>
</feature>
<protein>
    <recommendedName>
        <fullName evidence="4">Secreted protein</fullName>
    </recommendedName>
</protein>
<proteinExistence type="predicted"/>
<evidence type="ECO:0000313" key="2">
    <source>
        <dbReference type="EMBL" id="KAG1827482.1"/>
    </source>
</evidence>
<sequence length="125" mass="13642">MLSIDLMCLVCASALLSYTHPSQHVEQGTNDDRRASYGNSLLSCACETILRQSRVPANTSSLLFSSPALMADSMKSVLSLLQNIQSQTSASRSQCCCLTIHVNYSTSSARPMSLLKPDVYVYVRT</sequence>